<dbReference type="PANTHER" id="PTHR24292:SF98">
    <property type="entry name" value="CYTOCHROME P450"/>
    <property type="match status" value="1"/>
</dbReference>
<dbReference type="Pfam" id="PF00067">
    <property type="entry name" value="p450"/>
    <property type="match status" value="1"/>
</dbReference>
<evidence type="ECO:0000256" key="7">
    <source>
        <dbReference type="ARBA" id="ARBA00023033"/>
    </source>
</evidence>
<keyword evidence="5" id="KW-0560">Oxidoreductase</keyword>
<proteinExistence type="inferred from homology"/>
<dbReference type="GO" id="GO:0004497">
    <property type="term" value="F:monooxygenase activity"/>
    <property type="evidence" value="ECO:0007669"/>
    <property type="project" value="UniProtKB-KW"/>
</dbReference>
<keyword evidence="3" id="KW-0349">Heme</keyword>
<evidence type="ECO:0000256" key="5">
    <source>
        <dbReference type="ARBA" id="ARBA00023002"/>
    </source>
</evidence>
<sequence length="204" mass="23892">MKCVEDDEWDDWIVDADKPCNISSMKIIPKLTTEEIINQCRFLTTAGFDTTAYTVAYLIYLLANNSEKQEKLYQEIAMLNEITFDNVQHFNYLHYAIMETLRLFPHASLHFCNEQETFAICKLQSRTCVQQCEIGPYTFKKDVGVIFDTWSLHYDQEIWGSDVKQFRLDRLHYNSEKELDGLWCRATPVCWDALCDAGNQNNNL</sequence>
<gene>
    <name evidence="8" type="ORF">WUBG_08973</name>
</gene>
<dbReference type="GO" id="GO:0005506">
    <property type="term" value="F:iron ion binding"/>
    <property type="evidence" value="ECO:0007669"/>
    <property type="project" value="InterPro"/>
</dbReference>
<dbReference type="Gene3D" id="1.10.630.10">
    <property type="entry name" value="Cytochrome P450"/>
    <property type="match status" value="1"/>
</dbReference>
<reference evidence="9" key="1">
    <citation type="submission" date="2012-08" db="EMBL/GenBank/DDBJ databases">
        <title>The Genome Sequence of Wuchereria bancrofti.</title>
        <authorList>
            <person name="Nutman T.B."/>
            <person name="Fink D.L."/>
            <person name="Russ C."/>
            <person name="Young S."/>
            <person name="Zeng Q."/>
            <person name="Koehrsen M."/>
            <person name="Alvarado L."/>
            <person name="Berlin A."/>
            <person name="Chapman S.B."/>
            <person name="Chen Z."/>
            <person name="Freedman E."/>
            <person name="Gellesch M."/>
            <person name="Goldberg J."/>
            <person name="Griggs A."/>
            <person name="Gujja S."/>
            <person name="Heilman E.R."/>
            <person name="Heiman D."/>
            <person name="Hepburn T."/>
            <person name="Howarth C."/>
            <person name="Jen D."/>
            <person name="Larson L."/>
            <person name="Lewis B."/>
            <person name="Mehta T."/>
            <person name="Park D."/>
            <person name="Pearson M."/>
            <person name="Roberts A."/>
            <person name="Saif S."/>
            <person name="Shea T."/>
            <person name="Shenoy N."/>
            <person name="Sisk P."/>
            <person name="Stolte C."/>
            <person name="Sykes S."/>
            <person name="Walk T."/>
            <person name="White J."/>
            <person name="Yandava C."/>
            <person name="Haas B."/>
            <person name="Henn M.R."/>
            <person name="Nusbaum C."/>
            <person name="Birren B."/>
        </authorList>
    </citation>
    <scope>NUCLEOTIDE SEQUENCE [LARGE SCALE GENOMIC DNA]</scope>
    <source>
        <strain evidence="9">NA</strain>
    </source>
</reference>
<dbReference type="EMBL" id="ADBV01004809">
    <property type="protein sequence ID" value="EJW80118.1"/>
    <property type="molecule type" value="Genomic_DNA"/>
</dbReference>
<dbReference type="GO" id="GO:0020037">
    <property type="term" value="F:heme binding"/>
    <property type="evidence" value="ECO:0007669"/>
    <property type="project" value="InterPro"/>
</dbReference>
<keyword evidence="7" id="KW-0503">Monooxygenase</keyword>
<dbReference type="PANTHER" id="PTHR24292">
    <property type="entry name" value="CYTOCHROME P450"/>
    <property type="match status" value="1"/>
</dbReference>
<comment type="cofactor">
    <cofactor evidence="1">
        <name>heme</name>
        <dbReference type="ChEBI" id="CHEBI:30413"/>
    </cofactor>
</comment>
<keyword evidence="4" id="KW-0479">Metal-binding</keyword>
<evidence type="ECO:0000256" key="1">
    <source>
        <dbReference type="ARBA" id="ARBA00001971"/>
    </source>
</evidence>
<protein>
    <submittedName>
        <fullName evidence="8">Cytochrome P450 family protein</fullName>
    </submittedName>
</protein>
<keyword evidence="6" id="KW-0408">Iron</keyword>
<dbReference type="InterPro" id="IPR050476">
    <property type="entry name" value="Insect_CytP450_Detox"/>
</dbReference>
<dbReference type="InterPro" id="IPR001128">
    <property type="entry name" value="Cyt_P450"/>
</dbReference>
<dbReference type="InterPro" id="IPR036396">
    <property type="entry name" value="Cyt_P450_sf"/>
</dbReference>
<evidence type="ECO:0000256" key="2">
    <source>
        <dbReference type="ARBA" id="ARBA00010617"/>
    </source>
</evidence>
<dbReference type="Proteomes" id="UP000004810">
    <property type="component" value="Unassembled WGS sequence"/>
</dbReference>
<dbReference type="GO" id="GO:0016705">
    <property type="term" value="F:oxidoreductase activity, acting on paired donors, with incorporation or reduction of molecular oxygen"/>
    <property type="evidence" value="ECO:0007669"/>
    <property type="project" value="InterPro"/>
</dbReference>
<evidence type="ECO:0000256" key="3">
    <source>
        <dbReference type="ARBA" id="ARBA00022617"/>
    </source>
</evidence>
<organism evidence="8 9">
    <name type="scientific">Wuchereria bancrofti</name>
    <dbReference type="NCBI Taxonomy" id="6293"/>
    <lineage>
        <taxon>Eukaryota</taxon>
        <taxon>Metazoa</taxon>
        <taxon>Ecdysozoa</taxon>
        <taxon>Nematoda</taxon>
        <taxon>Chromadorea</taxon>
        <taxon>Rhabditida</taxon>
        <taxon>Spirurina</taxon>
        <taxon>Spiruromorpha</taxon>
        <taxon>Filarioidea</taxon>
        <taxon>Onchocercidae</taxon>
        <taxon>Wuchereria</taxon>
    </lineage>
</organism>
<evidence type="ECO:0000313" key="9">
    <source>
        <dbReference type="Proteomes" id="UP000004810"/>
    </source>
</evidence>
<evidence type="ECO:0000256" key="4">
    <source>
        <dbReference type="ARBA" id="ARBA00022723"/>
    </source>
</evidence>
<name>J9ED71_WUCBA</name>
<comment type="caution">
    <text evidence="8">The sequence shown here is derived from an EMBL/GenBank/DDBJ whole genome shotgun (WGS) entry which is preliminary data.</text>
</comment>
<dbReference type="AlphaFoldDB" id="J9ED71"/>
<dbReference type="SUPFAM" id="SSF48264">
    <property type="entry name" value="Cytochrome P450"/>
    <property type="match status" value="1"/>
</dbReference>
<evidence type="ECO:0000256" key="6">
    <source>
        <dbReference type="ARBA" id="ARBA00023004"/>
    </source>
</evidence>
<comment type="similarity">
    <text evidence="2">Belongs to the cytochrome P450 family.</text>
</comment>
<accession>J9ED71</accession>
<evidence type="ECO:0000313" key="8">
    <source>
        <dbReference type="EMBL" id="EJW80118.1"/>
    </source>
</evidence>